<dbReference type="InParanoid" id="G4T8S4"/>
<evidence type="ECO:0000256" key="2">
    <source>
        <dbReference type="ARBA" id="ARBA00022980"/>
    </source>
</evidence>
<name>G4T8S4_SERID</name>
<dbReference type="InterPro" id="IPR040049">
    <property type="entry name" value="Ribosomal_mS25/mL61"/>
</dbReference>
<protein>
    <recommendedName>
        <fullName evidence="5">Ribosomal protein/NADH dehydrogenase domain-containing protein</fullName>
    </recommendedName>
</protein>
<dbReference type="STRING" id="1109443.G4T8S4"/>
<keyword evidence="2" id="KW-0689">Ribosomal protein</keyword>
<accession>G4T8S4</accession>
<evidence type="ECO:0000313" key="6">
    <source>
        <dbReference type="EMBL" id="CCA67716.1"/>
    </source>
</evidence>
<dbReference type="InterPro" id="IPR007741">
    <property type="entry name" value="Ribosomal_mL43/mS25/NADH_DH"/>
</dbReference>
<evidence type="ECO:0000259" key="5">
    <source>
        <dbReference type="SMART" id="SM00916"/>
    </source>
</evidence>
<dbReference type="SUPFAM" id="SSF52833">
    <property type="entry name" value="Thioredoxin-like"/>
    <property type="match status" value="1"/>
</dbReference>
<gene>
    <name evidence="6" type="ORF">PIIN_01543</name>
</gene>
<dbReference type="SMART" id="SM00916">
    <property type="entry name" value="L51_S25_CI-B8"/>
    <property type="match status" value="1"/>
</dbReference>
<evidence type="ECO:0000256" key="3">
    <source>
        <dbReference type="ARBA" id="ARBA00023128"/>
    </source>
</evidence>
<keyword evidence="4" id="KW-0687">Ribonucleoprotein</keyword>
<reference evidence="6 7" key="1">
    <citation type="journal article" date="2011" name="PLoS Pathog.">
        <title>Endophytic Life Strategies Decoded by Genome and Transcriptome Analyses of the Mutualistic Root Symbiont Piriformospora indica.</title>
        <authorList>
            <person name="Zuccaro A."/>
            <person name="Lahrmann U."/>
            <person name="Guldener U."/>
            <person name="Langen G."/>
            <person name="Pfiffi S."/>
            <person name="Biedenkopf D."/>
            <person name="Wong P."/>
            <person name="Samans B."/>
            <person name="Grimm C."/>
            <person name="Basiewicz M."/>
            <person name="Murat C."/>
            <person name="Martin F."/>
            <person name="Kogel K.H."/>
        </authorList>
    </citation>
    <scope>NUCLEOTIDE SEQUENCE [LARGE SCALE GENOMIC DNA]</scope>
    <source>
        <strain evidence="6 7">DSM 11827</strain>
    </source>
</reference>
<evidence type="ECO:0000256" key="4">
    <source>
        <dbReference type="ARBA" id="ARBA00023274"/>
    </source>
</evidence>
<keyword evidence="7" id="KW-1185">Reference proteome</keyword>
<evidence type="ECO:0000313" key="7">
    <source>
        <dbReference type="Proteomes" id="UP000007148"/>
    </source>
</evidence>
<dbReference type="Proteomes" id="UP000007148">
    <property type="component" value="Unassembled WGS sequence"/>
</dbReference>
<dbReference type="EMBL" id="CAFZ01000018">
    <property type="protein sequence ID" value="CCA67716.1"/>
    <property type="molecule type" value="Genomic_DNA"/>
</dbReference>
<dbReference type="GO" id="GO:0005739">
    <property type="term" value="C:mitochondrion"/>
    <property type="evidence" value="ECO:0007669"/>
    <property type="project" value="UniProtKB-SubCell"/>
</dbReference>
<dbReference type="AlphaFoldDB" id="G4T8S4"/>
<dbReference type="OMA" id="HIMDELM"/>
<sequence length="131" mass="15055">MFPTRRLLTTAKNVRGPKVSAERLGRTLEWLRQEPRPVLSSIRALKITYAARNDHFGARHFAKEDLPRISYANQQVDIKVDRPDPREDPEKVVEPVINVTFENGRQVTLNMAGKSSKHIMDELMALDQNLH</sequence>
<dbReference type="InterPro" id="IPR036249">
    <property type="entry name" value="Thioredoxin-like_sf"/>
</dbReference>
<keyword evidence="3" id="KW-0496">Mitochondrion</keyword>
<dbReference type="eggNOG" id="ENOG502RSEW">
    <property type="taxonomic scope" value="Eukaryota"/>
</dbReference>
<feature type="domain" description="Ribosomal protein/NADH dehydrogenase" evidence="5">
    <location>
        <begin position="50"/>
        <end position="129"/>
    </location>
</feature>
<dbReference type="HOGENOM" id="CLU_103441_0_0_1"/>
<comment type="subcellular location">
    <subcellularLocation>
        <location evidence="1">Mitochondrion</location>
    </subcellularLocation>
</comment>
<dbReference type="OrthoDB" id="1696305at2759"/>
<dbReference type="PANTHER" id="PTHR13274:SF2">
    <property type="entry name" value="SMALL RIBOSOMAL SUBUNIT PROTEIN MS25"/>
    <property type="match status" value="1"/>
</dbReference>
<organism evidence="6 7">
    <name type="scientific">Serendipita indica (strain DSM 11827)</name>
    <name type="common">Root endophyte fungus</name>
    <name type="synonym">Piriformospora indica</name>
    <dbReference type="NCBI Taxonomy" id="1109443"/>
    <lineage>
        <taxon>Eukaryota</taxon>
        <taxon>Fungi</taxon>
        <taxon>Dikarya</taxon>
        <taxon>Basidiomycota</taxon>
        <taxon>Agaricomycotina</taxon>
        <taxon>Agaricomycetes</taxon>
        <taxon>Sebacinales</taxon>
        <taxon>Serendipitaceae</taxon>
        <taxon>Serendipita</taxon>
    </lineage>
</organism>
<comment type="caution">
    <text evidence="6">The sequence shown here is derived from an EMBL/GenBank/DDBJ whole genome shotgun (WGS) entry which is preliminary data.</text>
</comment>
<dbReference type="Pfam" id="PF05047">
    <property type="entry name" value="L51_S25_CI-B8"/>
    <property type="match status" value="1"/>
</dbReference>
<dbReference type="GO" id="GO:0005840">
    <property type="term" value="C:ribosome"/>
    <property type="evidence" value="ECO:0007669"/>
    <property type="project" value="UniProtKB-KW"/>
</dbReference>
<dbReference type="GO" id="GO:0003735">
    <property type="term" value="F:structural constituent of ribosome"/>
    <property type="evidence" value="ECO:0007669"/>
    <property type="project" value="InterPro"/>
</dbReference>
<dbReference type="Gene3D" id="3.40.30.10">
    <property type="entry name" value="Glutaredoxin"/>
    <property type="match status" value="1"/>
</dbReference>
<dbReference type="GO" id="GO:1990904">
    <property type="term" value="C:ribonucleoprotein complex"/>
    <property type="evidence" value="ECO:0007669"/>
    <property type="project" value="UniProtKB-KW"/>
</dbReference>
<dbReference type="PANTHER" id="PTHR13274">
    <property type="entry name" value="MITOCHONDRIAL RIBOSOMAL PROTEIN S25"/>
    <property type="match status" value="1"/>
</dbReference>
<evidence type="ECO:0000256" key="1">
    <source>
        <dbReference type="ARBA" id="ARBA00004173"/>
    </source>
</evidence>
<proteinExistence type="predicted"/>